<dbReference type="OrthoDB" id="263761at2"/>
<evidence type="ECO:0000256" key="5">
    <source>
        <dbReference type="SAM" id="Phobius"/>
    </source>
</evidence>
<dbReference type="EMBL" id="CP036266">
    <property type="protein sequence ID" value="QDT20284.1"/>
    <property type="molecule type" value="Genomic_DNA"/>
</dbReference>
<evidence type="ECO:0000256" key="2">
    <source>
        <dbReference type="ARBA" id="ARBA00022692"/>
    </source>
</evidence>
<dbReference type="GO" id="GO:0016989">
    <property type="term" value="F:sigma factor antagonist activity"/>
    <property type="evidence" value="ECO:0007669"/>
    <property type="project" value="TreeGrafter"/>
</dbReference>
<dbReference type="GO" id="GO:0006417">
    <property type="term" value="P:regulation of translation"/>
    <property type="evidence" value="ECO:0007669"/>
    <property type="project" value="TreeGrafter"/>
</dbReference>
<dbReference type="InterPro" id="IPR041916">
    <property type="entry name" value="Anti_sigma_zinc_sf"/>
</dbReference>
<comment type="subcellular location">
    <subcellularLocation>
        <location evidence="1">Membrane</location>
        <topology evidence="1">Single-pass membrane protein</topology>
    </subcellularLocation>
</comment>
<dbReference type="PANTHER" id="PTHR37461">
    <property type="entry name" value="ANTI-SIGMA-K FACTOR RSKA"/>
    <property type="match status" value="1"/>
</dbReference>
<keyword evidence="2 5" id="KW-0812">Transmembrane</keyword>
<evidence type="ECO:0000256" key="3">
    <source>
        <dbReference type="ARBA" id="ARBA00022989"/>
    </source>
</evidence>
<accession>A0A517PLN8</accession>
<dbReference type="InterPro" id="IPR051474">
    <property type="entry name" value="Anti-sigma-K/W_factor"/>
</dbReference>
<gene>
    <name evidence="7" type="ORF">HG66A1_20690</name>
</gene>
<dbReference type="PANTHER" id="PTHR37461:SF1">
    <property type="entry name" value="ANTI-SIGMA-K FACTOR RSKA"/>
    <property type="match status" value="1"/>
</dbReference>
<sequence>MNCPEVQELLSAYYDGELDEARSSAVAAHIETCAECKAELDVFAKLTRLTESLDAPAPSDQIWNQIQQHLHDSPTTDQTGKDNHHTTGRRNFFKWGGGTLAAVFLLAVGTGWWFFQSGREVKEHQHNHQQFTAEFGQYLDLFTQDPSAAQQFLLAKYQNQPLQEGQIPEKTGYKPFISKGLPADYRLESAHLFKMPCCTCVQAVCKRNDGSTLAIFEHDKEETSEWFGDRPNVCIACKDRKCCLVEFDQQIAASWKRGSHYITLIGVRDLDEVDRFVTWSNKHQPTATN</sequence>
<protein>
    <recommendedName>
        <fullName evidence="6">Putative zinc-finger domain-containing protein</fullName>
    </recommendedName>
</protein>
<keyword evidence="3 5" id="KW-1133">Transmembrane helix</keyword>
<evidence type="ECO:0000313" key="7">
    <source>
        <dbReference type="EMBL" id="QDT20284.1"/>
    </source>
</evidence>
<dbReference type="RefSeq" id="WP_145182892.1">
    <property type="nucleotide sequence ID" value="NZ_CP036266.1"/>
</dbReference>
<organism evidence="7 8">
    <name type="scientific">Gimesia chilikensis</name>
    <dbReference type="NCBI Taxonomy" id="2605989"/>
    <lineage>
        <taxon>Bacteria</taxon>
        <taxon>Pseudomonadati</taxon>
        <taxon>Planctomycetota</taxon>
        <taxon>Planctomycetia</taxon>
        <taxon>Planctomycetales</taxon>
        <taxon>Planctomycetaceae</taxon>
        <taxon>Gimesia</taxon>
    </lineage>
</organism>
<dbReference type="AlphaFoldDB" id="A0A517PLN8"/>
<name>A0A517PLN8_9PLAN</name>
<proteinExistence type="predicted"/>
<dbReference type="Pfam" id="PF13490">
    <property type="entry name" value="zf-HC2"/>
    <property type="match status" value="1"/>
</dbReference>
<feature type="transmembrane region" description="Helical" evidence="5">
    <location>
        <begin position="92"/>
        <end position="115"/>
    </location>
</feature>
<dbReference type="InterPro" id="IPR027383">
    <property type="entry name" value="Znf_put"/>
</dbReference>
<dbReference type="GO" id="GO:0016020">
    <property type="term" value="C:membrane"/>
    <property type="evidence" value="ECO:0007669"/>
    <property type="project" value="UniProtKB-SubCell"/>
</dbReference>
<evidence type="ECO:0000256" key="1">
    <source>
        <dbReference type="ARBA" id="ARBA00004167"/>
    </source>
</evidence>
<keyword evidence="4 5" id="KW-0472">Membrane</keyword>
<evidence type="ECO:0000256" key="4">
    <source>
        <dbReference type="ARBA" id="ARBA00023136"/>
    </source>
</evidence>
<reference evidence="7 8" key="1">
    <citation type="submission" date="2019-02" db="EMBL/GenBank/DDBJ databases">
        <title>Deep-cultivation of Planctomycetes and their phenomic and genomic characterization uncovers novel biology.</title>
        <authorList>
            <person name="Wiegand S."/>
            <person name="Jogler M."/>
            <person name="Boedeker C."/>
            <person name="Pinto D."/>
            <person name="Vollmers J."/>
            <person name="Rivas-Marin E."/>
            <person name="Kohn T."/>
            <person name="Peeters S.H."/>
            <person name="Heuer A."/>
            <person name="Rast P."/>
            <person name="Oberbeckmann S."/>
            <person name="Bunk B."/>
            <person name="Jeske O."/>
            <person name="Meyerdierks A."/>
            <person name="Storesund J.E."/>
            <person name="Kallscheuer N."/>
            <person name="Luecker S."/>
            <person name="Lage O.M."/>
            <person name="Pohl T."/>
            <person name="Merkel B.J."/>
            <person name="Hornburger P."/>
            <person name="Mueller R.-W."/>
            <person name="Bruemmer F."/>
            <person name="Labrenz M."/>
            <person name="Spormann A.M."/>
            <person name="Op den Camp H."/>
            <person name="Overmann J."/>
            <person name="Amann R."/>
            <person name="Jetten M.S.M."/>
            <person name="Mascher T."/>
            <person name="Medema M.H."/>
            <person name="Devos D.P."/>
            <person name="Kaster A.-K."/>
            <person name="Ovreas L."/>
            <person name="Rohde M."/>
            <person name="Galperin M.Y."/>
            <person name="Jogler C."/>
        </authorList>
    </citation>
    <scope>NUCLEOTIDE SEQUENCE [LARGE SCALE GENOMIC DNA]</scope>
    <source>
        <strain evidence="7 8">HG66A1</strain>
    </source>
</reference>
<dbReference type="Gene3D" id="1.10.10.1320">
    <property type="entry name" value="Anti-sigma factor, zinc-finger domain"/>
    <property type="match status" value="1"/>
</dbReference>
<evidence type="ECO:0000259" key="6">
    <source>
        <dbReference type="Pfam" id="PF13490"/>
    </source>
</evidence>
<evidence type="ECO:0000313" key="8">
    <source>
        <dbReference type="Proteomes" id="UP000320421"/>
    </source>
</evidence>
<keyword evidence="8" id="KW-1185">Reference proteome</keyword>
<feature type="domain" description="Putative zinc-finger" evidence="6">
    <location>
        <begin position="3"/>
        <end position="36"/>
    </location>
</feature>
<dbReference type="Proteomes" id="UP000320421">
    <property type="component" value="Chromosome"/>
</dbReference>